<evidence type="ECO:0000313" key="1">
    <source>
        <dbReference type="EMBL" id="KAJ0041022.1"/>
    </source>
</evidence>
<proteinExistence type="predicted"/>
<dbReference type="Proteomes" id="UP001163603">
    <property type="component" value="Chromosome 5"/>
</dbReference>
<keyword evidence="2" id="KW-1185">Reference proteome</keyword>
<name>A0ACC0YRH8_9ROSI</name>
<accession>A0ACC0YRH8</accession>
<sequence>MDSTDVEKVYVAVGNDLQDGFKTLCWTIRKFKSQPFSIVILYLTNDISRDLVYTPLGCKLPATSLSDEVLADRRKYEEGKIEELLSKYKAFCGKVKAEILKIRKSDEPLHKLVLDLISGLKITKLVMGITFMRSSSGSGKSRSAISGSFFVHLHKPEYCELFIICGGKLVFLKGNNEEGVMEDDQGVTLARMRGNFRSRITKILTESYSMGRTFRLPNSPRNPDSPNSQNNWEKHVQDIESYFHQLMSLNLEEENPEAEYEVLQTSSMEAIWAEREDSNMVKASVIIKDRYFLQYVDMI</sequence>
<dbReference type="EMBL" id="CM047740">
    <property type="protein sequence ID" value="KAJ0041022.1"/>
    <property type="molecule type" value="Genomic_DNA"/>
</dbReference>
<reference evidence="2" key="1">
    <citation type="journal article" date="2023" name="G3 (Bethesda)">
        <title>Genome assembly and association tests identify interacting loci associated with vigor, precocity, and sex in interspecific pistachio rootstocks.</title>
        <authorList>
            <person name="Palmer W."/>
            <person name="Jacygrad E."/>
            <person name="Sagayaradj S."/>
            <person name="Cavanaugh K."/>
            <person name="Han R."/>
            <person name="Bertier L."/>
            <person name="Beede B."/>
            <person name="Kafkas S."/>
            <person name="Golino D."/>
            <person name="Preece J."/>
            <person name="Michelmore R."/>
        </authorList>
    </citation>
    <scope>NUCLEOTIDE SEQUENCE [LARGE SCALE GENOMIC DNA]</scope>
</reference>
<organism evidence="1 2">
    <name type="scientific">Pistacia integerrima</name>
    <dbReference type="NCBI Taxonomy" id="434235"/>
    <lineage>
        <taxon>Eukaryota</taxon>
        <taxon>Viridiplantae</taxon>
        <taxon>Streptophyta</taxon>
        <taxon>Embryophyta</taxon>
        <taxon>Tracheophyta</taxon>
        <taxon>Spermatophyta</taxon>
        <taxon>Magnoliopsida</taxon>
        <taxon>eudicotyledons</taxon>
        <taxon>Gunneridae</taxon>
        <taxon>Pentapetalae</taxon>
        <taxon>rosids</taxon>
        <taxon>malvids</taxon>
        <taxon>Sapindales</taxon>
        <taxon>Anacardiaceae</taxon>
        <taxon>Pistacia</taxon>
    </lineage>
</organism>
<comment type="caution">
    <text evidence="1">The sequence shown here is derived from an EMBL/GenBank/DDBJ whole genome shotgun (WGS) entry which is preliminary data.</text>
</comment>
<evidence type="ECO:0000313" key="2">
    <source>
        <dbReference type="Proteomes" id="UP001163603"/>
    </source>
</evidence>
<gene>
    <name evidence="1" type="ORF">Pint_27700</name>
</gene>
<protein>
    <submittedName>
        <fullName evidence="1">Uncharacterized protein</fullName>
    </submittedName>
</protein>